<evidence type="ECO:0000259" key="12">
    <source>
        <dbReference type="Pfam" id="PF01578"/>
    </source>
</evidence>
<feature type="transmembrane region" description="Helical" evidence="11">
    <location>
        <begin position="389"/>
        <end position="411"/>
    </location>
</feature>
<evidence type="ECO:0000313" key="15">
    <source>
        <dbReference type="Proteomes" id="UP000186684"/>
    </source>
</evidence>
<keyword evidence="3" id="KW-1003">Cell membrane</keyword>
<dbReference type="PANTHER" id="PTHR43653">
    <property type="entry name" value="CYTOCHROME C ASSEMBLY PROTEIN-RELATED"/>
    <property type="match status" value="1"/>
</dbReference>
<reference evidence="15" key="1">
    <citation type="submission" date="2017-01" db="EMBL/GenBank/DDBJ databases">
        <authorList>
            <person name="Varghese N."/>
            <person name="Submissions S."/>
        </authorList>
    </citation>
    <scope>NUCLEOTIDE SEQUENCE [LARGE SCALE GENOMIC DNA]</scope>
    <source>
        <strain evidence="15">DSM 29430</strain>
    </source>
</reference>
<dbReference type="Pfam" id="PF16327">
    <property type="entry name" value="CcmF_C"/>
    <property type="match status" value="1"/>
</dbReference>
<evidence type="ECO:0000256" key="3">
    <source>
        <dbReference type="ARBA" id="ARBA00022475"/>
    </source>
</evidence>
<feature type="transmembrane region" description="Helical" evidence="11">
    <location>
        <begin position="286"/>
        <end position="303"/>
    </location>
</feature>
<feature type="transmembrane region" description="Helical" evidence="11">
    <location>
        <begin position="526"/>
        <end position="548"/>
    </location>
</feature>
<protein>
    <submittedName>
        <fullName evidence="14">Cytochrome c-type biogenesis protein CcmF</fullName>
    </submittedName>
</protein>
<dbReference type="GO" id="GO:0005886">
    <property type="term" value="C:plasma membrane"/>
    <property type="evidence" value="ECO:0007669"/>
    <property type="project" value="UniProtKB-SubCell"/>
</dbReference>
<evidence type="ECO:0000256" key="9">
    <source>
        <dbReference type="ARBA" id="ARBA00037230"/>
    </source>
</evidence>
<gene>
    <name evidence="14" type="ORF">SAMN05421759_10734</name>
</gene>
<dbReference type="InterPro" id="IPR003567">
    <property type="entry name" value="Cyt_c_biogenesis"/>
</dbReference>
<feature type="transmembrane region" description="Helical" evidence="11">
    <location>
        <begin position="485"/>
        <end position="506"/>
    </location>
</feature>
<evidence type="ECO:0000313" key="14">
    <source>
        <dbReference type="EMBL" id="SIS94124.1"/>
    </source>
</evidence>
<feature type="transmembrane region" description="Helical" evidence="11">
    <location>
        <begin position="349"/>
        <end position="368"/>
    </location>
</feature>
<dbReference type="InterPro" id="IPR002541">
    <property type="entry name" value="Cyt_c_assembly"/>
</dbReference>
<dbReference type="GO" id="GO:0015232">
    <property type="term" value="F:heme transmembrane transporter activity"/>
    <property type="evidence" value="ECO:0007669"/>
    <property type="project" value="InterPro"/>
</dbReference>
<evidence type="ECO:0000256" key="5">
    <source>
        <dbReference type="ARBA" id="ARBA00022692"/>
    </source>
</evidence>
<feature type="transmembrane region" description="Helical" evidence="11">
    <location>
        <begin position="133"/>
        <end position="150"/>
    </location>
</feature>
<dbReference type="InterPro" id="IPR032523">
    <property type="entry name" value="CcmF_C"/>
</dbReference>
<evidence type="ECO:0000256" key="7">
    <source>
        <dbReference type="ARBA" id="ARBA00022989"/>
    </source>
</evidence>
<dbReference type="NCBIfam" id="TIGR00353">
    <property type="entry name" value="nrfE"/>
    <property type="match status" value="1"/>
</dbReference>
<dbReference type="Pfam" id="PF01578">
    <property type="entry name" value="Cytochrom_C_asm"/>
    <property type="match status" value="1"/>
</dbReference>
<dbReference type="Proteomes" id="UP000186684">
    <property type="component" value="Unassembled WGS sequence"/>
</dbReference>
<dbReference type="EMBL" id="FTOQ01000007">
    <property type="protein sequence ID" value="SIS94124.1"/>
    <property type="molecule type" value="Genomic_DNA"/>
</dbReference>
<evidence type="ECO:0000256" key="10">
    <source>
        <dbReference type="SAM" id="MobiDB-lite"/>
    </source>
</evidence>
<proteinExistence type="inferred from homology"/>
<dbReference type="PRINTS" id="PR01411">
    <property type="entry name" value="CCMFBIOGNSIS"/>
</dbReference>
<feature type="compositionally biased region" description="Basic and acidic residues" evidence="10">
    <location>
        <begin position="10"/>
        <end position="19"/>
    </location>
</feature>
<evidence type="ECO:0000256" key="8">
    <source>
        <dbReference type="ARBA" id="ARBA00023136"/>
    </source>
</evidence>
<dbReference type="InterPro" id="IPR003568">
    <property type="entry name" value="Cyt_c_biogenesis_CcmF"/>
</dbReference>
<feature type="transmembrane region" description="Helical" evidence="11">
    <location>
        <begin position="42"/>
        <end position="63"/>
    </location>
</feature>
<keyword evidence="8 11" id="KW-0472">Membrane</keyword>
<evidence type="ECO:0000256" key="1">
    <source>
        <dbReference type="ARBA" id="ARBA00004429"/>
    </source>
</evidence>
<feature type="transmembrane region" description="Helical" evidence="11">
    <location>
        <begin position="212"/>
        <end position="232"/>
    </location>
</feature>
<evidence type="ECO:0000256" key="6">
    <source>
        <dbReference type="ARBA" id="ARBA00022748"/>
    </source>
</evidence>
<feature type="transmembrane region" description="Helical" evidence="11">
    <location>
        <begin position="431"/>
        <end position="450"/>
    </location>
</feature>
<sequence>MPHSRIGGRRGAETRDKLNRAAPRPIGAAPAHAYTDGMITELGHFALILAFLVAVVQMVVPLIGAHKRWPGWMAMAEPAATTQFLLVGFSFAALMYAFITSDFSLSLVVQNSHSAKPMLYKISGTWGNHEGSMLLWVLILALFGAMAAWFGSNLPETLRARVLAVQAAVAVAFYAFIIWTSNPFTRMAVPPFDGQDLNPLLQDPGLAFHPPFLYLGYVGLSICFSFAVAALIEGRVDAAWGRWVRPWTLAAWVFLTIGIGLGSWWAYYELGWGGFWFWDPVENASFMPWLFAAALLHSAIVVEKREALKAWTILLAILAFGFSLIGTFIVRSGVLTSVHAFANDPERGVFILMILVFFTGGALTLFAMRAHSMQAKGVFGVVSRESALVANNILLAVSSFVVFVGTVWPLVAEMLFDRKLSVGPPFFNAAFTPFMLILGLILPLGAMISWKRGKLGRVAKTLLPVFVLAVALGGLAWAMQTGRSLLGPVGVFLGAWLVGGALTDLWTRTGRSRDLSRLARLPRADLGKSTAHAGLGILFLGVAGLIAWEQEDIRVAQVGESFEVAGFTLTLNDVRRVQGPNYVSTMGDITLALDGTVLAELFPEKRNYPVAQMPTTEAAIDYRFMRDVYVVIGDRQENGGWVVRTYIKPLANWIWAGTLIMSLGGLLSLSDRRFRVAAGARKSRDKAAVPAE</sequence>
<dbReference type="PANTHER" id="PTHR43653:SF1">
    <property type="entry name" value="CYTOCHROME C-TYPE BIOGENESIS PROTEIN CCMF"/>
    <property type="match status" value="1"/>
</dbReference>
<dbReference type="PRINTS" id="PR01410">
    <property type="entry name" value="CCBIOGENESIS"/>
</dbReference>
<comment type="subcellular location">
    <subcellularLocation>
        <location evidence="1">Cell inner membrane</location>
        <topology evidence="1">Multi-pass membrane protein</topology>
    </subcellularLocation>
</comment>
<keyword evidence="5 11" id="KW-0812">Transmembrane</keyword>
<comment type="similarity">
    <text evidence="2">Belongs to the CcmF/CycK/Ccl1/NrfE/CcsA family.</text>
</comment>
<feature type="domain" description="Cytochrome c assembly protein" evidence="12">
    <location>
        <begin position="126"/>
        <end position="332"/>
    </location>
</feature>
<dbReference type="GO" id="GO:0017004">
    <property type="term" value="P:cytochrome complex assembly"/>
    <property type="evidence" value="ECO:0007669"/>
    <property type="project" value="UniProtKB-KW"/>
</dbReference>
<feature type="transmembrane region" description="Helical" evidence="11">
    <location>
        <begin position="162"/>
        <end position="181"/>
    </location>
</feature>
<accession>A0A1N7N703</accession>
<feature type="transmembrane region" description="Helical" evidence="11">
    <location>
        <begin position="310"/>
        <end position="329"/>
    </location>
</feature>
<keyword evidence="6" id="KW-0201">Cytochrome c-type biogenesis</keyword>
<organism evidence="14 15">
    <name type="scientific">Roseivivax lentus</name>
    <dbReference type="NCBI Taxonomy" id="633194"/>
    <lineage>
        <taxon>Bacteria</taxon>
        <taxon>Pseudomonadati</taxon>
        <taxon>Pseudomonadota</taxon>
        <taxon>Alphaproteobacteria</taxon>
        <taxon>Rhodobacterales</taxon>
        <taxon>Roseobacteraceae</taxon>
        <taxon>Roseivivax</taxon>
    </lineage>
</organism>
<dbReference type="NCBIfam" id="NF007691">
    <property type="entry name" value="PRK10369.1"/>
    <property type="match status" value="1"/>
</dbReference>
<dbReference type="STRING" id="633194.SAMN05421759_10734"/>
<feature type="region of interest" description="Disordered" evidence="10">
    <location>
        <begin position="1"/>
        <end position="21"/>
    </location>
</feature>
<comment type="function">
    <text evidence="9">Required for the biogenesis of c-type cytochromes. Possible subunit of a heme lyase.</text>
</comment>
<keyword evidence="4" id="KW-0997">Cell inner membrane</keyword>
<evidence type="ECO:0000256" key="4">
    <source>
        <dbReference type="ARBA" id="ARBA00022519"/>
    </source>
</evidence>
<feature type="domain" description="Cytochrome c-type biogenesis protein CcmF C-terminal" evidence="13">
    <location>
        <begin position="352"/>
        <end position="672"/>
    </location>
</feature>
<evidence type="ECO:0000256" key="2">
    <source>
        <dbReference type="ARBA" id="ARBA00009186"/>
    </source>
</evidence>
<keyword evidence="7 11" id="KW-1133">Transmembrane helix</keyword>
<feature type="transmembrane region" description="Helical" evidence="11">
    <location>
        <begin position="84"/>
        <end position="109"/>
    </location>
</feature>
<dbReference type="GO" id="GO:0020037">
    <property type="term" value="F:heme binding"/>
    <property type="evidence" value="ECO:0007669"/>
    <property type="project" value="InterPro"/>
</dbReference>
<feature type="transmembrane region" description="Helical" evidence="11">
    <location>
        <begin position="650"/>
        <end position="669"/>
    </location>
</feature>
<feature type="transmembrane region" description="Helical" evidence="11">
    <location>
        <begin position="244"/>
        <end position="266"/>
    </location>
</feature>
<feature type="transmembrane region" description="Helical" evidence="11">
    <location>
        <begin position="462"/>
        <end position="479"/>
    </location>
</feature>
<name>A0A1N7N703_9RHOB</name>
<evidence type="ECO:0000259" key="13">
    <source>
        <dbReference type="Pfam" id="PF16327"/>
    </source>
</evidence>
<dbReference type="AlphaFoldDB" id="A0A1N7N703"/>
<keyword evidence="15" id="KW-1185">Reference proteome</keyword>
<evidence type="ECO:0000256" key="11">
    <source>
        <dbReference type="SAM" id="Phobius"/>
    </source>
</evidence>